<dbReference type="EMBL" id="JAQIZT010000013">
    <property type="protein sequence ID" value="KAJ6974198.1"/>
    <property type="molecule type" value="Genomic_DNA"/>
</dbReference>
<comment type="caution">
    <text evidence="1">The sequence shown here is derived from an EMBL/GenBank/DDBJ whole genome shotgun (WGS) entry which is preliminary data.</text>
</comment>
<name>A0AAD6Q1Y0_9ROSI</name>
<gene>
    <name evidence="1" type="ORF">NC653_030320</name>
</gene>
<proteinExistence type="predicted"/>
<organism evidence="1 2">
    <name type="scientific">Populus alba x Populus x berolinensis</name>
    <dbReference type="NCBI Taxonomy" id="444605"/>
    <lineage>
        <taxon>Eukaryota</taxon>
        <taxon>Viridiplantae</taxon>
        <taxon>Streptophyta</taxon>
        <taxon>Embryophyta</taxon>
        <taxon>Tracheophyta</taxon>
        <taxon>Spermatophyta</taxon>
        <taxon>Magnoliopsida</taxon>
        <taxon>eudicotyledons</taxon>
        <taxon>Gunneridae</taxon>
        <taxon>Pentapetalae</taxon>
        <taxon>rosids</taxon>
        <taxon>fabids</taxon>
        <taxon>Malpighiales</taxon>
        <taxon>Salicaceae</taxon>
        <taxon>Saliceae</taxon>
        <taxon>Populus</taxon>
    </lineage>
</organism>
<dbReference type="AlphaFoldDB" id="A0AAD6Q1Y0"/>
<sequence>MYHSIRMERSTKSNAVIDGNMNMAMDNRKNGMDVVSFMFSSPIKIAMPIYQSSGQMSDKCNNSAIDSFGSNDHPSFRSSTSYLPGLNVVGDKQPSSSITGPECFKLLHDKDKYQTSLWLLLISVLVEKSQLAMKPKVAEQDMTTKNVKWLDFSIEAFEDGVEI</sequence>
<dbReference type="Proteomes" id="UP001164929">
    <property type="component" value="Chromosome 13"/>
</dbReference>
<evidence type="ECO:0000313" key="1">
    <source>
        <dbReference type="EMBL" id="KAJ6974198.1"/>
    </source>
</evidence>
<dbReference type="PANTHER" id="PTHR21726:SF57">
    <property type="entry name" value="SERINE-RICH ADHESIN FOR PLATELETS-LIKE PROTEIN"/>
    <property type="match status" value="1"/>
</dbReference>
<dbReference type="PANTHER" id="PTHR21726">
    <property type="entry name" value="PHOSPHATIDYLINOSITOL N-ACETYLGLUCOSAMINYLTRANSFERASE SUBUNIT P DOWN SYNDROME CRITICAL REGION PROTEIN 5 -RELATED"/>
    <property type="match status" value="1"/>
</dbReference>
<keyword evidence="2" id="KW-1185">Reference proteome</keyword>
<reference evidence="1" key="1">
    <citation type="journal article" date="2023" name="Mol. Ecol. Resour.">
        <title>Chromosome-level genome assembly of a triploid poplar Populus alba 'Berolinensis'.</title>
        <authorList>
            <person name="Chen S."/>
            <person name="Yu Y."/>
            <person name="Wang X."/>
            <person name="Wang S."/>
            <person name="Zhang T."/>
            <person name="Zhou Y."/>
            <person name="He R."/>
            <person name="Meng N."/>
            <person name="Wang Y."/>
            <person name="Liu W."/>
            <person name="Liu Z."/>
            <person name="Liu J."/>
            <person name="Guo Q."/>
            <person name="Huang H."/>
            <person name="Sederoff R.R."/>
            <person name="Wang G."/>
            <person name="Qu G."/>
            <person name="Chen S."/>
        </authorList>
    </citation>
    <scope>NUCLEOTIDE SEQUENCE</scope>
    <source>
        <strain evidence="1">SC-2020</strain>
    </source>
</reference>
<protein>
    <submittedName>
        <fullName evidence="1">Uncharacterized protein</fullName>
    </submittedName>
</protein>
<accession>A0AAD6Q1Y0</accession>
<evidence type="ECO:0000313" key="2">
    <source>
        <dbReference type="Proteomes" id="UP001164929"/>
    </source>
</evidence>